<gene>
    <name evidence="3" type="ORF">BU26DRAFT_544032</name>
</gene>
<evidence type="ECO:0000256" key="1">
    <source>
        <dbReference type="ARBA" id="ARBA00011961"/>
    </source>
</evidence>
<dbReference type="Proteomes" id="UP000800094">
    <property type="component" value="Unassembled WGS sequence"/>
</dbReference>
<dbReference type="RefSeq" id="XP_033677411.1">
    <property type="nucleotide sequence ID" value="XM_033831715.1"/>
</dbReference>
<organism evidence="3 4">
    <name type="scientific">Trematosphaeria pertusa</name>
    <dbReference type="NCBI Taxonomy" id="390896"/>
    <lineage>
        <taxon>Eukaryota</taxon>
        <taxon>Fungi</taxon>
        <taxon>Dikarya</taxon>
        <taxon>Ascomycota</taxon>
        <taxon>Pezizomycotina</taxon>
        <taxon>Dothideomycetes</taxon>
        <taxon>Pleosporomycetidae</taxon>
        <taxon>Pleosporales</taxon>
        <taxon>Massarineae</taxon>
        <taxon>Trematosphaeriaceae</taxon>
        <taxon>Trematosphaeria</taxon>
    </lineage>
</organism>
<dbReference type="InterPro" id="IPR016477">
    <property type="entry name" value="Fructo-/Ketosamine-3-kinase"/>
</dbReference>
<dbReference type="OrthoDB" id="5772781at2759"/>
<evidence type="ECO:0000313" key="4">
    <source>
        <dbReference type="Proteomes" id="UP000800094"/>
    </source>
</evidence>
<dbReference type="EC" id="2.7.1.172" evidence="1"/>
<evidence type="ECO:0000256" key="2">
    <source>
        <dbReference type="ARBA" id="ARBA00048655"/>
    </source>
</evidence>
<dbReference type="EMBL" id="ML987208">
    <property type="protein sequence ID" value="KAF2242407.1"/>
    <property type="molecule type" value="Genomic_DNA"/>
</dbReference>
<protein>
    <recommendedName>
        <fullName evidence="1">protein-ribulosamine 3-kinase</fullName>
        <ecNumber evidence="1">2.7.1.172</ecNumber>
    </recommendedName>
</protein>
<evidence type="ECO:0000313" key="3">
    <source>
        <dbReference type="EMBL" id="KAF2242407.1"/>
    </source>
</evidence>
<reference evidence="3" key="1">
    <citation type="journal article" date="2020" name="Stud. Mycol.">
        <title>101 Dothideomycetes genomes: a test case for predicting lifestyles and emergence of pathogens.</title>
        <authorList>
            <person name="Haridas S."/>
            <person name="Albert R."/>
            <person name="Binder M."/>
            <person name="Bloem J."/>
            <person name="Labutti K."/>
            <person name="Salamov A."/>
            <person name="Andreopoulos B."/>
            <person name="Baker S."/>
            <person name="Barry K."/>
            <person name="Bills G."/>
            <person name="Bluhm B."/>
            <person name="Cannon C."/>
            <person name="Castanera R."/>
            <person name="Culley D."/>
            <person name="Daum C."/>
            <person name="Ezra D."/>
            <person name="Gonzalez J."/>
            <person name="Henrissat B."/>
            <person name="Kuo A."/>
            <person name="Liang C."/>
            <person name="Lipzen A."/>
            <person name="Lutzoni F."/>
            <person name="Magnuson J."/>
            <person name="Mondo S."/>
            <person name="Nolan M."/>
            <person name="Ohm R."/>
            <person name="Pangilinan J."/>
            <person name="Park H.-J."/>
            <person name="Ramirez L."/>
            <person name="Alfaro M."/>
            <person name="Sun H."/>
            <person name="Tritt A."/>
            <person name="Yoshinaga Y."/>
            <person name="Zwiers L.-H."/>
            <person name="Turgeon B."/>
            <person name="Goodwin S."/>
            <person name="Spatafora J."/>
            <person name="Crous P."/>
            <person name="Grigoriev I."/>
        </authorList>
    </citation>
    <scope>NUCLEOTIDE SEQUENCE</scope>
    <source>
        <strain evidence="3">CBS 122368</strain>
    </source>
</reference>
<name>A0A6A6HWJ3_9PLEO</name>
<dbReference type="PANTHER" id="PTHR12149">
    <property type="entry name" value="FRUCTOSAMINE 3 KINASE-RELATED PROTEIN"/>
    <property type="match status" value="1"/>
</dbReference>
<dbReference type="AlphaFoldDB" id="A0A6A6HWJ3"/>
<dbReference type="PANTHER" id="PTHR12149:SF8">
    <property type="entry name" value="PROTEIN-RIBULOSAMINE 3-KINASE"/>
    <property type="match status" value="1"/>
</dbReference>
<dbReference type="Gene3D" id="3.90.1200.10">
    <property type="match status" value="1"/>
</dbReference>
<dbReference type="GeneID" id="54585045"/>
<dbReference type="SUPFAM" id="SSF56112">
    <property type="entry name" value="Protein kinase-like (PK-like)"/>
    <property type="match status" value="1"/>
</dbReference>
<dbReference type="GO" id="GO:0102193">
    <property type="term" value="F:protein-ribulosamine 3-kinase activity"/>
    <property type="evidence" value="ECO:0007669"/>
    <property type="project" value="UniProtKB-EC"/>
</dbReference>
<sequence length="319" mass="36743">MSDLTGMPAPKKQDMFEVVEIDENVAACFPRGTRVVEAWLHGASFWTRTAKVQVQFPDGSPHTYFLKVATGDVGKGMSEGEYEGIKALHQVVPEGVPRPEPTNLPDVQQFCALLAKLHRESIPLSPNGKFGFPTTTYEGTMWQDTTWCDTWEESFLRHFKAFVQQEREVHGPDDELDMLLPSFYQKVIPRLLRPLESHGRNVMPVLVHGDIWYGNIAMKADTGEPLMFDPSVFWGHNEYDLDNMKVPRYRMGRHWMREYHKHFPISAPEHDYEDRINLYEIRGCLCASTLYPDTTVFRKLAISEIRKLVEKFSDGYQGQ</sequence>
<comment type="catalytic activity">
    <reaction evidence="2">
        <text>N(6)-D-ribulosyl-L-lysyl-[protein] + ATP = N(6)-(3-O-phospho-D-ribulosyl)-L-lysyl-[protein] + ADP + H(+)</text>
        <dbReference type="Rhea" id="RHEA:48432"/>
        <dbReference type="Rhea" id="RHEA-COMP:12103"/>
        <dbReference type="Rhea" id="RHEA-COMP:12104"/>
        <dbReference type="ChEBI" id="CHEBI:15378"/>
        <dbReference type="ChEBI" id="CHEBI:30616"/>
        <dbReference type="ChEBI" id="CHEBI:90418"/>
        <dbReference type="ChEBI" id="CHEBI:90420"/>
        <dbReference type="ChEBI" id="CHEBI:456216"/>
        <dbReference type="EC" id="2.7.1.172"/>
    </reaction>
    <physiologicalReaction direction="left-to-right" evidence="2">
        <dbReference type="Rhea" id="RHEA:48433"/>
    </physiologicalReaction>
</comment>
<dbReference type="Pfam" id="PF03881">
    <property type="entry name" value="Fructosamin_kin"/>
    <property type="match status" value="1"/>
</dbReference>
<proteinExistence type="predicted"/>
<keyword evidence="4" id="KW-1185">Reference proteome</keyword>
<dbReference type="InterPro" id="IPR011009">
    <property type="entry name" value="Kinase-like_dom_sf"/>
</dbReference>
<accession>A0A6A6HWJ3</accession>